<protein>
    <submittedName>
        <fullName evidence="2">Uncharacterized protein</fullName>
    </submittedName>
</protein>
<feature type="region of interest" description="Disordered" evidence="1">
    <location>
        <begin position="1"/>
        <end position="34"/>
    </location>
</feature>
<evidence type="ECO:0000313" key="2">
    <source>
        <dbReference type="EMBL" id="KKU76084.1"/>
    </source>
</evidence>
<dbReference type="EMBL" id="LCOK01000033">
    <property type="protein sequence ID" value="KKU76084.1"/>
    <property type="molecule type" value="Genomic_DNA"/>
</dbReference>
<sequence length="79" mass="8890">MKKTTKGNTGGLLPVPPRRRLPTPPPGYGPLPPMAAIDAEARKPIRTREEFIEFTGAKPEDMFGPDWKRRLDEINSYDV</sequence>
<gene>
    <name evidence="2" type="ORF">UY02_C0033G0011</name>
</gene>
<name>A0A0G1T2T4_9BACT</name>
<organism evidence="2 3">
    <name type="scientific">Candidatus Giovannonibacteria bacterium GW2011_GWB1_47_6b</name>
    <dbReference type="NCBI Taxonomy" id="1618655"/>
    <lineage>
        <taxon>Bacteria</taxon>
        <taxon>Candidatus Giovannoniibacteriota</taxon>
    </lineage>
</organism>
<dbReference type="AlphaFoldDB" id="A0A0G1T2T4"/>
<reference evidence="2 3" key="1">
    <citation type="journal article" date="2015" name="Nature">
        <title>rRNA introns, odd ribosomes, and small enigmatic genomes across a large radiation of phyla.</title>
        <authorList>
            <person name="Brown C.T."/>
            <person name="Hug L.A."/>
            <person name="Thomas B.C."/>
            <person name="Sharon I."/>
            <person name="Castelle C.J."/>
            <person name="Singh A."/>
            <person name="Wilkins M.J."/>
            <person name="Williams K.H."/>
            <person name="Banfield J.F."/>
        </authorList>
    </citation>
    <scope>NUCLEOTIDE SEQUENCE [LARGE SCALE GENOMIC DNA]</scope>
</reference>
<feature type="compositionally biased region" description="Pro residues" evidence="1">
    <location>
        <begin position="22"/>
        <end position="33"/>
    </location>
</feature>
<evidence type="ECO:0000256" key="1">
    <source>
        <dbReference type="SAM" id="MobiDB-lite"/>
    </source>
</evidence>
<evidence type="ECO:0000313" key="3">
    <source>
        <dbReference type="Proteomes" id="UP000034682"/>
    </source>
</evidence>
<dbReference type="Proteomes" id="UP000034682">
    <property type="component" value="Unassembled WGS sequence"/>
</dbReference>
<proteinExistence type="predicted"/>
<accession>A0A0G1T2T4</accession>
<comment type="caution">
    <text evidence="2">The sequence shown here is derived from an EMBL/GenBank/DDBJ whole genome shotgun (WGS) entry which is preliminary data.</text>
</comment>